<feature type="domain" description="Glycoside hydrolase family 5" evidence="6">
    <location>
        <begin position="70"/>
        <end position="338"/>
    </location>
</feature>
<evidence type="ECO:0000256" key="1">
    <source>
        <dbReference type="ARBA" id="ARBA00005641"/>
    </source>
</evidence>
<dbReference type="SUPFAM" id="SSF51445">
    <property type="entry name" value="(Trans)glycosidases"/>
    <property type="match status" value="1"/>
</dbReference>
<proteinExistence type="inferred from homology"/>
<reference evidence="7 8" key="1">
    <citation type="submission" date="2019-04" db="EMBL/GenBank/DDBJ databases">
        <title>Comparative genomics and transcriptomics to analyze fruiting body development in filamentous ascomycetes.</title>
        <authorList>
            <consortium name="DOE Joint Genome Institute"/>
            <person name="Lutkenhaus R."/>
            <person name="Traeger S."/>
            <person name="Breuer J."/>
            <person name="Kuo A."/>
            <person name="Lipzen A."/>
            <person name="Pangilinan J."/>
            <person name="Dilworth D."/>
            <person name="Sandor L."/>
            <person name="Poggeler S."/>
            <person name="Barry K."/>
            <person name="Grigoriev I.V."/>
            <person name="Nowrousian M."/>
        </authorList>
    </citation>
    <scope>NUCLEOTIDE SEQUENCE [LARGE SCALE GENOMIC DNA]</scope>
    <source>
        <strain evidence="7 8">CBS 389.68</strain>
    </source>
</reference>
<dbReference type="PANTHER" id="PTHR31297:SF13">
    <property type="entry name" value="PUTATIVE-RELATED"/>
    <property type="match status" value="1"/>
</dbReference>
<dbReference type="STRING" id="341454.A0A4S2MJQ8"/>
<dbReference type="GO" id="GO:0009251">
    <property type="term" value="P:glucan catabolic process"/>
    <property type="evidence" value="ECO:0007669"/>
    <property type="project" value="TreeGrafter"/>
</dbReference>
<organism evidence="7 8">
    <name type="scientific">Ascodesmis nigricans</name>
    <dbReference type="NCBI Taxonomy" id="341454"/>
    <lineage>
        <taxon>Eukaryota</taxon>
        <taxon>Fungi</taxon>
        <taxon>Dikarya</taxon>
        <taxon>Ascomycota</taxon>
        <taxon>Pezizomycotina</taxon>
        <taxon>Pezizomycetes</taxon>
        <taxon>Pezizales</taxon>
        <taxon>Ascodesmidaceae</taxon>
        <taxon>Ascodesmis</taxon>
    </lineage>
</organism>
<keyword evidence="2 5" id="KW-0378">Hydrolase</keyword>
<dbReference type="Proteomes" id="UP000298138">
    <property type="component" value="Unassembled WGS sequence"/>
</dbReference>
<comment type="similarity">
    <text evidence="1 5">Belongs to the glycosyl hydrolase 5 (cellulase A) family.</text>
</comment>
<evidence type="ECO:0000313" key="7">
    <source>
        <dbReference type="EMBL" id="TGZ77231.1"/>
    </source>
</evidence>
<dbReference type="GO" id="GO:0008422">
    <property type="term" value="F:beta-glucosidase activity"/>
    <property type="evidence" value="ECO:0007669"/>
    <property type="project" value="TreeGrafter"/>
</dbReference>
<dbReference type="Gene3D" id="3.20.20.80">
    <property type="entry name" value="Glycosidases"/>
    <property type="match status" value="1"/>
</dbReference>
<keyword evidence="3 5" id="KW-0326">Glycosidase</keyword>
<dbReference type="GO" id="GO:0071555">
    <property type="term" value="P:cell wall organization"/>
    <property type="evidence" value="ECO:0007669"/>
    <property type="project" value="UniProtKB-KW"/>
</dbReference>
<evidence type="ECO:0000256" key="4">
    <source>
        <dbReference type="ARBA" id="ARBA00023316"/>
    </source>
</evidence>
<evidence type="ECO:0000256" key="3">
    <source>
        <dbReference type="ARBA" id="ARBA00023295"/>
    </source>
</evidence>
<dbReference type="AlphaFoldDB" id="A0A4S2MJQ8"/>
<dbReference type="InterPro" id="IPR001547">
    <property type="entry name" value="Glyco_hydro_5"/>
</dbReference>
<keyword evidence="4" id="KW-0961">Cell wall biogenesis/degradation</keyword>
<dbReference type="PANTHER" id="PTHR31297">
    <property type="entry name" value="GLUCAN ENDO-1,6-BETA-GLUCOSIDASE B"/>
    <property type="match status" value="1"/>
</dbReference>
<evidence type="ECO:0000256" key="2">
    <source>
        <dbReference type="ARBA" id="ARBA00022801"/>
    </source>
</evidence>
<keyword evidence="8" id="KW-1185">Reference proteome</keyword>
<evidence type="ECO:0000256" key="5">
    <source>
        <dbReference type="RuleBase" id="RU361153"/>
    </source>
</evidence>
<name>A0A4S2MJQ8_9PEZI</name>
<evidence type="ECO:0000259" key="6">
    <source>
        <dbReference type="Pfam" id="PF00150"/>
    </source>
</evidence>
<dbReference type="GO" id="GO:0009986">
    <property type="term" value="C:cell surface"/>
    <property type="evidence" value="ECO:0007669"/>
    <property type="project" value="TreeGrafter"/>
</dbReference>
<dbReference type="InterPro" id="IPR017853">
    <property type="entry name" value="GH"/>
</dbReference>
<protein>
    <submittedName>
        <fullName evidence="7">Glycoside hydrolase</fullName>
    </submittedName>
</protein>
<dbReference type="InterPro" id="IPR050386">
    <property type="entry name" value="Glycosyl_hydrolase_5"/>
</dbReference>
<dbReference type="Pfam" id="PF00150">
    <property type="entry name" value="Cellulase"/>
    <property type="match status" value="1"/>
</dbReference>
<dbReference type="InParanoid" id="A0A4S2MJQ8"/>
<gene>
    <name evidence="7" type="ORF">EX30DRAFT_323825</name>
</gene>
<accession>A0A4S2MJQ8</accession>
<dbReference type="FunFam" id="3.20.20.80:FF:000130">
    <property type="entry name" value="Endoglucanase C"/>
    <property type="match status" value="1"/>
</dbReference>
<dbReference type="OrthoDB" id="1887033at2759"/>
<sequence>MLRVSGTRIVDQDQNEVILRGCGLGGWMNMENFISGFPGREYQIREALAATIGQEKAQYFFDKFLQYFFEEDDAKFYESLGLNCIRIPFNYRHFEDDMNPRTLKPEGFKWLDRVINLCAKQGIYTILDLHTVPGGQNGDWHSDSGHHIAEFWRHKDFQDRAIWLWEQLADHYNGNPWIAGYNPLNEPCDPGHTQLQIWYQHVYNAIRQIDPDHIIFLDGNTFASDFSHFDVEKTCKKWENVVYSVHDYSNYGFPMSRELYNGSEDHKARVKRSYEKKVQWMKDNNLPIWNGEWGPVYARKEYDEDDTEKINTARIHLLKDQLKIYDDDRIPWSIWLFKDVSGFQGMVYVKPDTKYNKVFKDFLKKKHYAAVDAWGADESHVKDTFDQLESFVKDNVPERYRNLYPHPVWKFEQRISRISRNILLAEYFVQEWADHFVGMEKGELDEMAQSFRLKNCLQREELNKALQTHNGRQ</sequence>
<dbReference type="EMBL" id="ML220156">
    <property type="protein sequence ID" value="TGZ77231.1"/>
    <property type="molecule type" value="Genomic_DNA"/>
</dbReference>
<evidence type="ECO:0000313" key="8">
    <source>
        <dbReference type="Proteomes" id="UP000298138"/>
    </source>
</evidence>
<dbReference type="GO" id="GO:0005576">
    <property type="term" value="C:extracellular region"/>
    <property type="evidence" value="ECO:0007669"/>
    <property type="project" value="TreeGrafter"/>
</dbReference>